<comment type="similarity">
    <text evidence="1 4">Belongs to the Frigida family.</text>
</comment>
<feature type="region of interest" description="Disordered" evidence="5">
    <location>
        <begin position="461"/>
        <end position="491"/>
    </location>
</feature>
<dbReference type="EMBL" id="CM010715">
    <property type="protein sequence ID" value="RZC47823.1"/>
    <property type="molecule type" value="Genomic_DNA"/>
</dbReference>
<evidence type="ECO:0000256" key="2">
    <source>
        <dbReference type="ARBA" id="ARBA00022782"/>
    </source>
</evidence>
<dbReference type="Pfam" id="PF07899">
    <property type="entry name" value="Frigida"/>
    <property type="match status" value="1"/>
</dbReference>
<keyword evidence="7" id="KW-1185">Reference proteome</keyword>
<keyword evidence="2 4" id="KW-0221">Differentiation</keyword>
<dbReference type="InterPro" id="IPR012474">
    <property type="entry name" value="Frigida"/>
</dbReference>
<feature type="compositionally biased region" description="Basic and acidic residues" evidence="5">
    <location>
        <begin position="461"/>
        <end position="472"/>
    </location>
</feature>
<dbReference type="OMA" id="FYASRMT"/>
<organism evidence="6 7">
    <name type="scientific">Papaver somniferum</name>
    <name type="common">Opium poppy</name>
    <dbReference type="NCBI Taxonomy" id="3469"/>
    <lineage>
        <taxon>Eukaryota</taxon>
        <taxon>Viridiplantae</taxon>
        <taxon>Streptophyta</taxon>
        <taxon>Embryophyta</taxon>
        <taxon>Tracheophyta</taxon>
        <taxon>Spermatophyta</taxon>
        <taxon>Magnoliopsida</taxon>
        <taxon>Ranunculales</taxon>
        <taxon>Papaveraceae</taxon>
        <taxon>Papaveroideae</taxon>
        <taxon>Papaver</taxon>
    </lineage>
</organism>
<dbReference type="PANTHER" id="PTHR31791">
    <property type="entry name" value="FRIGIDA-LIKE PROTEIN 3-RELATED"/>
    <property type="match status" value="1"/>
</dbReference>
<dbReference type="Gramene" id="RZC47823">
    <property type="protein sequence ID" value="RZC47823"/>
    <property type="gene ID" value="C5167_040776"/>
</dbReference>
<dbReference type="PANTHER" id="PTHR31791:SF4">
    <property type="entry name" value="FRIGIDA-LIKE PROTEIN 3"/>
    <property type="match status" value="1"/>
</dbReference>
<dbReference type="GO" id="GO:0030154">
    <property type="term" value="P:cell differentiation"/>
    <property type="evidence" value="ECO:0007669"/>
    <property type="project" value="UniProtKB-KW"/>
</dbReference>
<sequence length="559" mass="62789">MQSFSRCCQGFYTMEDAQSVATLIDSTTTKIQQLQQAFAELENHRAVSLNLKWKELEAHFHGLERSLKRRFDDLGDQEKEFKNKASEARELVEKKKAAVKAKEHASLEKLQQKRDAALFVIGDAFKKYKTSSVKPVVVKVEDSCESDLTVEEKPPDMKVASVDPDEVNKISDNETMDVKPRPELAKLCEEMDSKGLHKYISDNRKNLATIREEIPFALMISADPARLVLDSLEDFYRIEAPTSDGKRDSGLLGLRRTCIMLMECLAQSLADTGRVCFSDVINHDIKEHAKATAEEWKPKLDDLDVDASSGNSLEAHAFLQLLATFDIARDFDEEETLKLIPTVSRRRQTADLCRLLGLSHKMPGVIEVLVNTGRQIDAVNLAYAFELTEQFSPVVLLKSHLKEARKASSPTKPGNASPTAENEVNDRELTSLKAVVKCIEEHKLEGQYPVDPLQKRISQLEKAKSDKKRVAEAAKPQPKRPRANGGGFAPRVSNINEKSFYATVPDRYPPYNYENMHYVYPGHTNNHPTPLLGAAAYNIPPNHGSYFGNGYAYQAPYLH</sequence>
<feature type="region of interest" description="Disordered" evidence="5">
    <location>
        <begin position="404"/>
        <end position="426"/>
    </location>
</feature>
<reference evidence="6 7" key="1">
    <citation type="journal article" date="2018" name="Science">
        <title>The opium poppy genome and morphinan production.</title>
        <authorList>
            <person name="Guo L."/>
            <person name="Winzer T."/>
            <person name="Yang X."/>
            <person name="Li Y."/>
            <person name="Ning Z."/>
            <person name="He Z."/>
            <person name="Teodor R."/>
            <person name="Lu Y."/>
            <person name="Bowser T.A."/>
            <person name="Graham I.A."/>
            <person name="Ye K."/>
        </authorList>
    </citation>
    <scope>NUCLEOTIDE SEQUENCE [LARGE SCALE GENOMIC DNA]</scope>
    <source>
        <strain evidence="7">cv. HN1</strain>
        <tissue evidence="6">Leaves</tissue>
    </source>
</reference>
<evidence type="ECO:0000313" key="7">
    <source>
        <dbReference type="Proteomes" id="UP000316621"/>
    </source>
</evidence>
<gene>
    <name evidence="6" type="ORF">C5167_040776</name>
</gene>
<name>A0A4Y7IFY0_PAPSO</name>
<evidence type="ECO:0000256" key="1">
    <source>
        <dbReference type="ARBA" id="ARBA00008956"/>
    </source>
</evidence>
<evidence type="ECO:0000256" key="5">
    <source>
        <dbReference type="SAM" id="MobiDB-lite"/>
    </source>
</evidence>
<proteinExistence type="inferred from homology"/>
<feature type="compositionally biased region" description="Polar residues" evidence="5">
    <location>
        <begin position="408"/>
        <end position="422"/>
    </location>
</feature>
<dbReference type="OrthoDB" id="1930990at2759"/>
<keyword evidence="3 4" id="KW-0287">Flowering</keyword>
<dbReference type="GO" id="GO:0009908">
    <property type="term" value="P:flower development"/>
    <property type="evidence" value="ECO:0007669"/>
    <property type="project" value="UniProtKB-KW"/>
</dbReference>
<evidence type="ECO:0000256" key="4">
    <source>
        <dbReference type="RuleBase" id="RU364012"/>
    </source>
</evidence>
<dbReference type="STRING" id="3469.A0A4Y7IFY0"/>
<evidence type="ECO:0000313" key="6">
    <source>
        <dbReference type="EMBL" id="RZC47823.1"/>
    </source>
</evidence>
<dbReference type="Proteomes" id="UP000316621">
    <property type="component" value="Chromosome 1"/>
</dbReference>
<protein>
    <recommendedName>
        <fullName evidence="4">FRIGIDA-like protein</fullName>
    </recommendedName>
</protein>
<evidence type="ECO:0000256" key="3">
    <source>
        <dbReference type="ARBA" id="ARBA00023089"/>
    </source>
</evidence>
<dbReference type="AlphaFoldDB" id="A0A4Y7IFY0"/>
<accession>A0A4Y7IFY0</accession>
<keyword evidence="4" id="KW-0217">Developmental protein</keyword>